<reference evidence="4" key="1">
    <citation type="submission" date="2022-12" db="EMBL/GenBank/DDBJ databases">
        <authorList>
            <person name="Webb A."/>
        </authorList>
    </citation>
    <scope>NUCLEOTIDE SEQUENCE</scope>
    <source>
        <strain evidence="4">Pd1</strain>
    </source>
</reference>
<name>A0AAV0TUL8_9STRA</name>
<dbReference type="PANTHER" id="PTHR12499:SF0">
    <property type="entry name" value="OPTIC ATROPHY 3 PROTEIN"/>
    <property type="match status" value="1"/>
</dbReference>
<proteinExistence type="inferred from homology"/>
<dbReference type="AlphaFoldDB" id="A0AAV0TUL8"/>
<evidence type="ECO:0000256" key="1">
    <source>
        <dbReference type="ARBA" id="ARBA00007584"/>
    </source>
</evidence>
<keyword evidence="2 3" id="KW-0175">Coiled coil</keyword>
<accession>A0AAV0TUL8</accession>
<evidence type="ECO:0000313" key="4">
    <source>
        <dbReference type="EMBL" id="CAI5726972.1"/>
    </source>
</evidence>
<evidence type="ECO:0008006" key="6">
    <source>
        <dbReference type="Google" id="ProtNLM"/>
    </source>
</evidence>
<evidence type="ECO:0000256" key="2">
    <source>
        <dbReference type="ARBA" id="ARBA00023054"/>
    </source>
</evidence>
<sequence>MLPMIKLGGLVARTLTKPLARTIKARSKAHPFLNFACFRLGQQVHCITMKLHMGFRDISSYTIKPLPTDQAVEQGADLIGEIVVFSVALGVASLEYSRSAASTRAKEAKQKEQQLQEKREMEERFEFLENQVTWLEDQLEEVTNIVDNEIGVRVVELVVAEANRQKQKQSEARTLKLATRRQDQNIYVGLEIDEEKATEAIPYVVKLWKSTYDTVARLFK</sequence>
<evidence type="ECO:0000313" key="5">
    <source>
        <dbReference type="Proteomes" id="UP001162029"/>
    </source>
</evidence>
<dbReference type="EMBL" id="CANTFM010000643">
    <property type="protein sequence ID" value="CAI5726972.1"/>
    <property type="molecule type" value="Genomic_DNA"/>
</dbReference>
<comment type="similarity">
    <text evidence="1">Belongs to the OPA3 family.</text>
</comment>
<dbReference type="InterPro" id="IPR010754">
    <property type="entry name" value="OPA3-like"/>
</dbReference>
<feature type="coiled-coil region" evidence="3">
    <location>
        <begin position="98"/>
        <end position="145"/>
    </location>
</feature>
<keyword evidence="5" id="KW-1185">Reference proteome</keyword>
<dbReference type="Pfam" id="PF07047">
    <property type="entry name" value="OPA3"/>
    <property type="match status" value="1"/>
</dbReference>
<dbReference type="Proteomes" id="UP001162029">
    <property type="component" value="Unassembled WGS sequence"/>
</dbReference>
<organism evidence="4 5">
    <name type="scientific">Peronospora destructor</name>
    <dbReference type="NCBI Taxonomy" id="86335"/>
    <lineage>
        <taxon>Eukaryota</taxon>
        <taxon>Sar</taxon>
        <taxon>Stramenopiles</taxon>
        <taxon>Oomycota</taxon>
        <taxon>Peronosporomycetes</taxon>
        <taxon>Peronosporales</taxon>
        <taxon>Peronosporaceae</taxon>
        <taxon>Peronospora</taxon>
    </lineage>
</organism>
<gene>
    <name evidence="4" type="ORF">PDE001_LOCUS3701</name>
</gene>
<dbReference type="PANTHER" id="PTHR12499">
    <property type="entry name" value="OPTIC ATROPHY 3 PROTEIN OPA3"/>
    <property type="match status" value="1"/>
</dbReference>
<protein>
    <recommendedName>
        <fullName evidence="6">OPA3-like protein</fullName>
    </recommendedName>
</protein>
<evidence type="ECO:0000256" key="3">
    <source>
        <dbReference type="SAM" id="Coils"/>
    </source>
</evidence>
<dbReference type="GO" id="GO:0019216">
    <property type="term" value="P:regulation of lipid metabolic process"/>
    <property type="evidence" value="ECO:0007669"/>
    <property type="project" value="TreeGrafter"/>
</dbReference>
<dbReference type="GO" id="GO:0005739">
    <property type="term" value="C:mitochondrion"/>
    <property type="evidence" value="ECO:0007669"/>
    <property type="project" value="TreeGrafter"/>
</dbReference>
<comment type="caution">
    <text evidence="4">The sequence shown here is derived from an EMBL/GenBank/DDBJ whole genome shotgun (WGS) entry which is preliminary data.</text>
</comment>